<protein>
    <submittedName>
        <fullName evidence="3">Uncharacterized protein</fullName>
    </submittedName>
</protein>
<evidence type="ECO:0000313" key="3">
    <source>
        <dbReference type="EMBL" id="RHW53767.1"/>
    </source>
</evidence>
<dbReference type="RefSeq" id="WP_118895845.1">
    <property type="nucleotide sequence ID" value="NZ_QOCT01000002.1"/>
</dbReference>
<keyword evidence="1" id="KW-1133">Transmembrane helix</keyword>
<dbReference type="AlphaFoldDB" id="A0A396SQ41"/>
<evidence type="ECO:0000313" key="4">
    <source>
        <dbReference type="Proteomes" id="UP000265862"/>
    </source>
</evidence>
<keyword evidence="1" id="KW-0812">Transmembrane</keyword>
<reference evidence="4 5" key="1">
    <citation type="submission" date="2018-07" db="EMBL/GenBank/DDBJ databases">
        <title>Genome sequences of six Lactobacillus spp. isolated from bumble bee guts.</title>
        <authorList>
            <person name="Motta E.V.S."/>
            <person name="Moran N.A."/>
        </authorList>
    </citation>
    <scope>NUCLEOTIDE SEQUENCE [LARGE SCALE GENOMIC DNA]</scope>
    <source>
        <strain evidence="2 5">BI-4G</strain>
        <strain evidence="3 4">OCC3</strain>
    </source>
</reference>
<keyword evidence="1" id="KW-0472">Membrane</keyword>
<accession>A0A396SQ41</accession>
<dbReference type="Proteomes" id="UP000265862">
    <property type="component" value="Unassembled WGS sequence"/>
</dbReference>
<evidence type="ECO:0000256" key="1">
    <source>
        <dbReference type="SAM" id="Phobius"/>
    </source>
</evidence>
<sequence>MFENKLTKKQIMRLIAILQVIFAGIYYYIKCPNAKSIDIIIYLVLGLLFFGLSFFKRLTSGKTVKKNNMTKN</sequence>
<organism evidence="3 4">
    <name type="scientific">Lactobacillus bombicola</name>
    <dbReference type="NCBI Taxonomy" id="1505723"/>
    <lineage>
        <taxon>Bacteria</taxon>
        <taxon>Bacillati</taxon>
        <taxon>Bacillota</taxon>
        <taxon>Bacilli</taxon>
        <taxon>Lactobacillales</taxon>
        <taxon>Lactobacillaceae</taxon>
        <taxon>Lactobacillus</taxon>
    </lineage>
</organism>
<name>A0A396SQ41_9LACO</name>
<dbReference type="Proteomes" id="UP000283380">
    <property type="component" value="Unassembled WGS sequence"/>
</dbReference>
<dbReference type="EMBL" id="QOCU01000007">
    <property type="protein sequence ID" value="RHW50314.1"/>
    <property type="molecule type" value="Genomic_DNA"/>
</dbReference>
<feature type="transmembrane region" description="Helical" evidence="1">
    <location>
        <begin position="12"/>
        <end position="29"/>
    </location>
</feature>
<proteinExistence type="predicted"/>
<evidence type="ECO:0000313" key="2">
    <source>
        <dbReference type="EMBL" id="RHW50314.1"/>
    </source>
</evidence>
<gene>
    <name evidence="2" type="ORF">DS834_06605</name>
    <name evidence="3" type="ORF">DS835_06585</name>
</gene>
<dbReference type="EMBL" id="QOCV01000010">
    <property type="protein sequence ID" value="RHW53767.1"/>
    <property type="molecule type" value="Genomic_DNA"/>
</dbReference>
<comment type="caution">
    <text evidence="3">The sequence shown here is derived from an EMBL/GenBank/DDBJ whole genome shotgun (WGS) entry which is preliminary data.</text>
</comment>
<evidence type="ECO:0000313" key="5">
    <source>
        <dbReference type="Proteomes" id="UP000283380"/>
    </source>
</evidence>
<feature type="transmembrane region" description="Helical" evidence="1">
    <location>
        <begin position="35"/>
        <end position="55"/>
    </location>
</feature>
<keyword evidence="5" id="KW-1185">Reference proteome</keyword>